<dbReference type="PANTHER" id="PTHR23113">
    <property type="entry name" value="GUANINE NUCLEOTIDE EXCHANGE FACTOR"/>
    <property type="match status" value="1"/>
</dbReference>
<dbReference type="SMART" id="SM00326">
    <property type="entry name" value="SH3"/>
    <property type="match status" value="1"/>
</dbReference>
<dbReference type="InterPro" id="IPR001202">
    <property type="entry name" value="WW_dom"/>
</dbReference>
<dbReference type="SMART" id="SM00147">
    <property type="entry name" value="RasGEF"/>
    <property type="match status" value="1"/>
</dbReference>
<evidence type="ECO:0000256" key="4">
    <source>
        <dbReference type="PROSITE-ProRule" id="PRU00192"/>
    </source>
</evidence>
<evidence type="ECO:0000259" key="7">
    <source>
        <dbReference type="PROSITE" id="PS50002"/>
    </source>
</evidence>
<dbReference type="Pfam" id="PF00018">
    <property type="entry name" value="SH3_1"/>
    <property type="match status" value="1"/>
</dbReference>
<dbReference type="PROSITE" id="PS50009">
    <property type="entry name" value="RASGEF_CAT"/>
    <property type="match status" value="1"/>
</dbReference>
<feature type="compositionally biased region" description="Polar residues" evidence="6">
    <location>
        <begin position="13"/>
        <end position="30"/>
    </location>
</feature>
<feature type="region of interest" description="Disordered" evidence="6">
    <location>
        <begin position="1"/>
        <end position="49"/>
    </location>
</feature>
<gene>
    <name evidence="11" type="ORF">HGRIS_005852</name>
</gene>
<dbReference type="Pfam" id="PF00618">
    <property type="entry name" value="RasGEF_N"/>
    <property type="match status" value="1"/>
</dbReference>
<proteinExistence type="predicted"/>
<evidence type="ECO:0000313" key="11">
    <source>
        <dbReference type="EMBL" id="KAL0960836.1"/>
    </source>
</evidence>
<dbReference type="Proteomes" id="UP001556367">
    <property type="component" value="Unassembled WGS sequence"/>
</dbReference>
<keyword evidence="12" id="KW-1185">Reference proteome</keyword>
<dbReference type="InterPro" id="IPR036028">
    <property type="entry name" value="SH3-like_dom_sf"/>
</dbReference>
<evidence type="ECO:0000256" key="3">
    <source>
        <dbReference type="PROSITE-ProRule" id="PRU00168"/>
    </source>
</evidence>
<dbReference type="SUPFAM" id="SSF48366">
    <property type="entry name" value="Ras GEF"/>
    <property type="match status" value="1"/>
</dbReference>
<dbReference type="InterPro" id="IPR023578">
    <property type="entry name" value="Ras_GEF_dom_sf"/>
</dbReference>
<feature type="coiled-coil region" evidence="5">
    <location>
        <begin position="105"/>
        <end position="144"/>
    </location>
</feature>
<feature type="domain" description="Ras-GEF" evidence="8">
    <location>
        <begin position="1108"/>
        <end position="1343"/>
    </location>
</feature>
<feature type="region of interest" description="Disordered" evidence="6">
    <location>
        <begin position="834"/>
        <end position="898"/>
    </location>
</feature>
<dbReference type="InterPro" id="IPR001452">
    <property type="entry name" value="SH3_domain"/>
</dbReference>
<feature type="region of interest" description="Disordered" evidence="6">
    <location>
        <begin position="307"/>
        <end position="383"/>
    </location>
</feature>
<reference evidence="12" key="1">
    <citation type="submission" date="2024-06" db="EMBL/GenBank/DDBJ databases">
        <title>Multi-omics analyses provide insights into the biosynthesis of the anticancer antibiotic pleurotin in Hohenbuehelia grisea.</title>
        <authorList>
            <person name="Weaver J.A."/>
            <person name="Alberti F."/>
        </authorList>
    </citation>
    <scope>NUCLEOTIDE SEQUENCE [LARGE SCALE GENOMIC DNA]</scope>
    <source>
        <strain evidence="12">T-177</strain>
    </source>
</reference>
<accession>A0ABR3K0H0</accession>
<protein>
    <recommendedName>
        <fullName evidence="13">Ras GEF</fullName>
    </recommendedName>
</protein>
<feature type="region of interest" description="Disordered" evidence="6">
    <location>
        <begin position="214"/>
        <end position="260"/>
    </location>
</feature>
<evidence type="ECO:0000256" key="2">
    <source>
        <dbReference type="ARBA" id="ARBA00022658"/>
    </source>
</evidence>
<dbReference type="CDD" id="cd06224">
    <property type="entry name" value="REM"/>
    <property type="match status" value="1"/>
</dbReference>
<dbReference type="InterPro" id="IPR036964">
    <property type="entry name" value="RASGEF_cat_dom_sf"/>
</dbReference>
<dbReference type="Pfam" id="PF25006">
    <property type="entry name" value="DUF7783"/>
    <property type="match status" value="1"/>
</dbReference>
<evidence type="ECO:0000259" key="10">
    <source>
        <dbReference type="PROSITE" id="PS50212"/>
    </source>
</evidence>
<dbReference type="SMART" id="SM00229">
    <property type="entry name" value="RasGEFN"/>
    <property type="match status" value="1"/>
</dbReference>
<evidence type="ECO:0000256" key="1">
    <source>
        <dbReference type="ARBA" id="ARBA00022443"/>
    </source>
</evidence>
<evidence type="ECO:0000259" key="8">
    <source>
        <dbReference type="PROSITE" id="PS50009"/>
    </source>
</evidence>
<feature type="compositionally biased region" description="Polar residues" evidence="6">
    <location>
        <begin position="364"/>
        <end position="376"/>
    </location>
</feature>
<comment type="caution">
    <text evidence="11">The sequence shown here is derived from an EMBL/GenBank/DDBJ whole genome shotgun (WGS) entry which is preliminary data.</text>
</comment>
<keyword evidence="1 4" id="KW-0728">SH3 domain</keyword>
<dbReference type="PROSITE" id="PS50002">
    <property type="entry name" value="SH3"/>
    <property type="match status" value="1"/>
</dbReference>
<evidence type="ECO:0000256" key="5">
    <source>
        <dbReference type="SAM" id="Coils"/>
    </source>
</evidence>
<dbReference type="CDD" id="cd11883">
    <property type="entry name" value="SH3_Sdc25"/>
    <property type="match status" value="1"/>
</dbReference>
<feature type="compositionally biased region" description="Polar residues" evidence="6">
    <location>
        <begin position="322"/>
        <end position="342"/>
    </location>
</feature>
<name>A0ABR3K0H0_9AGAR</name>
<dbReference type="Gene3D" id="1.20.870.10">
    <property type="entry name" value="Son of sevenless (SoS) protein Chain: S domain 1"/>
    <property type="match status" value="1"/>
</dbReference>
<dbReference type="PROSITE" id="PS50212">
    <property type="entry name" value="RASGEF_NTER"/>
    <property type="match status" value="1"/>
</dbReference>
<dbReference type="InterPro" id="IPR001895">
    <property type="entry name" value="RASGEF_cat_dom"/>
</dbReference>
<dbReference type="Gene3D" id="2.30.30.40">
    <property type="entry name" value="SH3 Domains"/>
    <property type="match status" value="1"/>
</dbReference>
<keyword evidence="5" id="KW-0175">Coiled coil</keyword>
<evidence type="ECO:0000259" key="9">
    <source>
        <dbReference type="PROSITE" id="PS50020"/>
    </source>
</evidence>
<evidence type="ECO:0000313" key="12">
    <source>
        <dbReference type="Proteomes" id="UP001556367"/>
    </source>
</evidence>
<evidence type="ECO:0008006" key="13">
    <source>
        <dbReference type="Google" id="ProtNLM"/>
    </source>
</evidence>
<feature type="domain" description="N-terminal Ras-GEF" evidence="10">
    <location>
        <begin position="940"/>
        <end position="1071"/>
    </location>
</feature>
<dbReference type="SMART" id="SM00456">
    <property type="entry name" value="WW"/>
    <property type="match status" value="2"/>
</dbReference>
<feature type="compositionally biased region" description="Polar residues" evidence="6">
    <location>
        <begin position="834"/>
        <end position="860"/>
    </location>
</feature>
<evidence type="ECO:0000256" key="6">
    <source>
        <dbReference type="SAM" id="MobiDB-lite"/>
    </source>
</evidence>
<dbReference type="CDD" id="cd00155">
    <property type="entry name" value="RasGEF"/>
    <property type="match status" value="1"/>
</dbReference>
<organism evidence="11 12">
    <name type="scientific">Hohenbuehelia grisea</name>
    <dbReference type="NCBI Taxonomy" id="104357"/>
    <lineage>
        <taxon>Eukaryota</taxon>
        <taxon>Fungi</taxon>
        <taxon>Dikarya</taxon>
        <taxon>Basidiomycota</taxon>
        <taxon>Agaricomycotina</taxon>
        <taxon>Agaricomycetes</taxon>
        <taxon>Agaricomycetidae</taxon>
        <taxon>Agaricales</taxon>
        <taxon>Pleurotineae</taxon>
        <taxon>Pleurotaceae</taxon>
        <taxon>Hohenbuehelia</taxon>
    </lineage>
</organism>
<dbReference type="InterPro" id="IPR000651">
    <property type="entry name" value="Ras-like_Gua-exchang_fac_N"/>
</dbReference>
<dbReference type="SUPFAM" id="SSF50044">
    <property type="entry name" value="SH3-domain"/>
    <property type="match status" value="1"/>
</dbReference>
<feature type="domain" description="SH3" evidence="7">
    <location>
        <begin position="50"/>
        <end position="109"/>
    </location>
</feature>
<dbReference type="InterPro" id="IPR008937">
    <property type="entry name" value="Ras-like_GEF"/>
</dbReference>
<dbReference type="PROSITE" id="PS50020">
    <property type="entry name" value="WW_DOMAIN_2"/>
    <property type="match status" value="1"/>
</dbReference>
<feature type="compositionally biased region" description="Low complexity" evidence="6">
    <location>
        <begin position="234"/>
        <end position="250"/>
    </location>
</feature>
<dbReference type="Gene3D" id="1.10.840.10">
    <property type="entry name" value="Ras guanine-nucleotide exchange factors catalytic domain"/>
    <property type="match status" value="1"/>
</dbReference>
<dbReference type="Pfam" id="PF00617">
    <property type="entry name" value="RasGEF"/>
    <property type="match status" value="1"/>
</dbReference>
<dbReference type="InterPro" id="IPR056685">
    <property type="entry name" value="DUF7783"/>
</dbReference>
<feature type="domain" description="WW" evidence="9">
    <location>
        <begin position="278"/>
        <end position="312"/>
    </location>
</feature>
<keyword evidence="2 3" id="KW-0344">Guanine-nucleotide releasing factor</keyword>
<sequence>MAAVASPMYHNPFMQQSSSSNPILNNLTHAQQQQQPEAHPPDGDPPEDELPILFCRALYDYEAQDASALSFRRDDIIEVWTKQPSGWWDGVLGDERGWFPSNYVVVITEEEAEAAFAAAEQAQAETLRQQQAQMQRELQQRSHESGPEAMVDMSHAMLGASPAENEEWLEREMGSRDGLEALANVSLDVPPQTNDFWMPQVTPTGQIYYLNTQTGQHSREIPQEPEDQVSDGELAGLTSQSSSRSGTSAGLGLGPSALTGPPLSVSDLYDELGVQRRPATPEPWVRKLADDGMSYYYWNKVDNSVQWTRPEPSSPPPRDAAPQTNGAPMETVSNRNQESSRSAARLSVYSDDSDIQPHEGNRTARAQANGHTSNAEPRTEGGVQLTTAERAAQMLQQALMPSPAETLTDLAALARSAIADVVSSVFGQAFPRRLEEDAHMDTLVSNVVLSVRNLLYVSGISTGHIPSSVLPRDAMNHRNHTSAHSALKPAQRKVTATLSKLVLSARAMLYDPLTINPDAPGRIQGDADELEKAISSFVIEVQRFHHQPLDDSGPRPGFKRLHGMFSTTNIGLGLMGAGAAGSWKGFGFVLLDDKQDPPRRALGAEVVAEVSSFFSKFEDKFLSLVLSIRSSDPTAGMQIFPQGQDIVANISGFLAFISNIHIARHVDVDGIRPDSSGMGNDLYERTVEKARILVRTLEAGVQSGYDTSAAMFAALQSIREPESGQMQAERDVLFATLDGHIASLRATFSVIQQTLDSLLSVGHEQADLAQGDYNGSIEWRMSRLSMVDMQFGGALGPIAPTADGEDMVDMDFVFTQKAAKPQLNGTNGIHLSGDVGTSSMIETTPSVSDTLNGTESTAEQTIVPDPDDALQLDADGSPLFDDDGQDARSPPRGGGASAANKLRKLLGDEAPRHYLESVAADTKPWFLRPNYSSSEIQIDPDGSVRGGTVPALVERLTAHEHGDATFIKTFLMTFKSFTTLDELYNLLVQRFWIQPPNKLAPNELDQWGRLKQHVIRARVLNTFKSMVTDDDVLEKEDLPILDRIKEFISSSDEVSSMPAAKQLLILIERTQKGGDAMKMMVSTSLQTAPTPIVPKIGSGRKLKLLDVDPLELARQLTIIECNLYLKIKPMECLVRSRGQKLEHNDNIATVIQMSNRIADWVADSILSKDDSRRRAATVKQFISVADRCRTMHNFSTMVAITSGLNTPPIRRLKRTWEQVNHKFTAQLAACEMTIDSTKNFNNYRATMASVTPPCVPFIGVFLTTLQFIQDGNPDKLSGSLVNFRKRQKAVEVINDIKRWQAMPFNFTQVPSVMQFVEESLAQFNDTVDVREHFWQLSLEREPREREDEKMARLLQESGFL</sequence>
<dbReference type="EMBL" id="JASNQZ010000001">
    <property type="protein sequence ID" value="KAL0960836.1"/>
    <property type="molecule type" value="Genomic_DNA"/>
</dbReference>
<dbReference type="PANTHER" id="PTHR23113:SF368">
    <property type="entry name" value="CELL DIVISION CONTROL PROTEIN 25"/>
    <property type="match status" value="1"/>
</dbReference>